<organism evidence="5 6">
    <name type="scientific">Cohnella thailandensis</name>
    <dbReference type="NCBI Taxonomy" id="557557"/>
    <lineage>
        <taxon>Bacteria</taxon>
        <taxon>Bacillati</taxon>
        <taxon>Bacillota</taxon>
        <taxon>Bacilli</taxon>
        <taxon>Bacillales</taxon>
        <taxon>Paenibacillaceae</taxon>
        <taxon>Cohnella</taxon>
    </lineage>
</organism>
<dbReference type="GO" id="GO:0005524">
    <property type="term" value="F:ATP binding"/>
    <property type="evidence" value="ECO:0007669"/>
    <property type="project" value="UniProtKB-KW"/>
</dbReference>
<evidence type="ECO:0000256" key="1">
    <source>
        <dbReference type="ARBA" id="ARBA00022448"/>
    </source>
</evidence>
<dbReference type="PROSITE" id="PS50893">
    <property type="entry name" value="ABC_TRANSPORTER_2"/>
    <property type="match status" value="1"/>
</dbReference>
<dbReference type="InterPro" id="IPR050166">
    <property type="entry name" value="ABC_transporter_ATP-bind"/>
</dbReference>
<evidence type="ECO:0000313" key="5">
    <source>
        <dbReference type="EMBL" id="MBB6633474.1"/>
    </source>
</evidence>
<dbReference type="CDD" id="cd03293">
    <property type="entry name" value="ABC_NrtD_SsuB_transporters"/>
    <property type="match status" value="1"/>
</dbReference>
<dbReference type="GO" id="GO:0016887">
    <property type="term" value="F:ATP hydrolysis activity"/>
    <property type="evidence" value="ECO:0007669"/>
    <property type="project" value="InterPro"/>
</dbReference>
<evidence type="ECO:0000256" key="3">
    <source>
        <dbReference type="ARBA" id="ARBA00022840"/>
    </source>
</evidence>
<keyword evidence="1" id="KW-0813">Transport</keyword>
<comment type="caution">
    <text evidence="5">The sequence shown here is derived from an EMBL/GenBank/DDBJ whole genome shotgun (WGS) entry which is preliminary data.</text>
</comment>
<dbReference type="Gene3D" id="3.40.50.300">
    <property type="entry name" value="P-loop containing nucleotide triphosphate hydrolases"/>
    <property type="match status" value="1"/>
</dbReference>
<dbReference type="InterPro" id="IPR003439">
    <property type="entry name" value="ABC_transporter-like_ATP-bd"/>
</dbReference>
<feature type="domain" description="ABC transporter" evidence="4">
    <location>
        <begin position="18"/>
        <end position="249"/>
    </location>
</feature>
<proteinExistence type="predicted"/>
<keyword evidence="3 5" id="KW-0067">ATP-binding</keyword>
<evidence type="ECO:0000259" key="4">
    <source>
        <dbReference type="PROSITE" id="PS50893"/>
    </source>
</evidence>
<dbReference type="InterPro" id="IPR017871">
    <property type="entry name" value="ABC_transporter-like_CS"/>
</dbReference>
<evidence type="ECO:0000256" key="2">
    <source>
        <dbReference type="ARBA" id="ARBA00022741"/>
    </source>
</evidence>
<sequence length="264" mass="29284">MFFSGEIRGKGESRLQVLRLDGVSKSYPNGTVAVQDANLEVGEGELISFVGPSGCGKSTIFQMVAGLSKQTAGEIEILGGSTGQARRDNAISFVFQEATLMPWASVRDNVALPLKLRKLPPKQQEEEAERVLELVGLKDHAKSLPRQLSGGMRMRVSIARSLIAKPRILLMDEPFGALDEITRQTLQEELLSIWQRSKGMTVLFVTHNAFEAVYLSNRILVMTPRPGRISREIEVDVPYPRGEQFRSSAEFSRFVGLVNESLKH</sequence>
<dbReference type="Proteomes" id="UP000535838">
    <property type="component" value="Unassembled WGS sequence"/>
</dbReference>
<dbReference type="InterPro" id="IPR027417">
    <property type="entry name" value="P-loop_NTPase"/>
</dbReference>
<dbReference type="SMART" id="SM00382">
    <property type="entry name" value="AAA"/>
    <property type="match status" value="1"/>
</dbReference>
<keyword evidence="6" id="KW-1185">Reference proteome</keyword>
<protein>
    <submittedName>
        <fullName evidence="5">ABC transporter ATP-binding protein</fullName>
    </submittedName>
</protein>
<dbReference type="EMBL" id="JACJVQ010000005">
    <property type="protein sequence ID" value="MBB6633474.1"/>
    <property type="molecule type" value="Genomic_DNA"/>
</dbReference>
<evidence type="ECO:0000313" key="6">
    <source>
        <dbReference type="Proteomes" id="UP000535838"/>
    </source>
</evidence>
<accession>A0A841SNF3</accession>
<dbReference type="PROSITE" id="PS00211">
    <property type="entry name" value="ABC_TRANSPORTER_1"/>
    <property type="match status" value="1"/>
</dbReference>
<dbReference type="Pfam" id="PF00005">
    <property type="entry name" value="ABC_tran"/>
    <property type="match status" value="1"/>
</dbReference>
<reference evidence="5 6" key="1">
    <citation type="submission" date="2020-08" db="EMBL/GenBank/DDBJ databases">
        <title>Cohnella phylogeny.</title>
        <authorList>
            <person name="Dunlap C."/>
        </authorList>
    </citation>
    <scope>NUCLEOTIDE SEQUENCE [LARGE SCALE GENOMIC DNA]</scope>
    <source>
        <strain evidence="5 6">DSM 25241</strain>
    </source>
</reference>
<name>A0A841SNF3_9BACL</name>
<dbReference type="AlphaFoldDB" id="A0A841SNF3"/>
<keyword evidence="2" id="KW-0547">Nucleotide-binding</keyword>
<dbReference type="PANTHER" id="PTHR42788">
    <property type="entry name" value="TAURINE IMPORT ATP-BINDING PROTEIN-RELATED"/>
    <property type="match status" value="1"/>
</dbReference>
<dbReference type="SUPFAM" id="SSF52540">
    <property type="entry name" value="P-loop containing nucleoside triphosphate hydrolases"/>
    <property type="match status" value="1"/>
</dbReference>
<dbReference type="PANTHER" id="PTHR42788:SF19">
    <property type="entry name" value="ALIPHATIC SULFONATES IMPORT ATP-BINDING PROTEIN SSUB 2"/>
    <property type="match status" value="1"/>
</dbReference>
<dbReference type="InterPro" id="IPR003593">
    <property type="entry name" value="AAA+_ATPase"/>
</dbReference>
<gene>
    <name evidence="5" type="ORF">H7B67_05070</name>
</gene>